<sequence length="151" mass="16831">MRVFGVEIQLFADGCNGARRRCPRRIAGERVAHARGVGRFSGEVCGDFVKRCRSVLGGESRTGVLHIILGKRSPCLLVFRALERSALCGDGLARGSDKIELIRLHKPAHKEAHAADDEIHRDGRDDHADCAEFATELAKENRARRRNQLRH</sequence>
<dbReference type="AlphaFoldDB" id="A0A645DAB1"/>
<dbReference type="EMBL" id="VSSQ01034424">
    <property type="protein sequence ID" value="MPM86366.1"/>
    <property type="molecule type" value="Genomic_DNA"/>
</dbReference>
<organism evidence="1">
    <name type="scientific">bioreactor metagenome</name>
    <dbReference type="NCBI Taxonomy" id="1076179"/>
    <lineage>
        <taxon>unclassified sequences</taxon>
        <taxon>metagenomes</taxon>
        <taxon>ecological metagenomes</taxon>
    </lineage>
</organism>
<comment type="caution">
    <text evidence="1">The sequence shown here is derived from an EMBL/GenBank/DDBJ whole genome shotgun (WGS) entry which is preliminary data.</text>
</comment>
<gene>
    <name evidence="1" type="ORF">SDC9_133455</name>
</gene>
<proteinExistence type="predicted"/>
<name>A0A645DAB1_9ZZZZ</name>
<reference evidence="1" key="1">
    <citation type="submission" date="2019-08" db="EMBL/GenBank/DDBJ databases">
        <authorList>
            <person name="Kucharzyk K."/>
            <person name="Murdoch R.W."/>
            <person name="Higgins S."/>
            <person name="Loffler F."/>
        </authorList>
    </citation>
    <scope>NUCLEOTIDE SEQUENCE</scope>
</reference>
<evidence type="ECO:0000313" key="1">
    <source>
        <dbReference type="EMBL" id="MPM86366.1"/>
    </source>
</evidence>
<accession>A0A645DAB1</accession>
<protein>
    <submittedName>
        <fullName evidence="1">Uncharacterized protein</fullName>
    </submittedName>
</protein>